<evidence type="ECO:0000256" key="2">
    <source>
        <dbReference type="ARBA" id="ARBA00022801"/>
    </source>
</evidence>
<evidence type="ECO:0000256" key="1">
    <source>
        <dbReference type="ARBA" id="ARBA00008023"/>
    </source>
</evidence>
<dbReference type="PANTHER" id="PTHR11067">
    <property type="entry name" value="INOSINE TRIPHOSPHATE PYROPHOSPHATASE/HAM1 PROTEIN"/>
    <property type="match status" value="1"/>
</dbReference>
<sequence length="210" mass="23506">MLNELLYATSNPGKILEITKLLGYNGINVVSPDDLKISLDVSETGGTLEENARLKVKAYLAKVKDRLVLADDTGLEIDALNGEPGIRVRRWRDGETRMEDEEIIQYCLGLMAGIPMEKRGAQFKTVLAVGLPSGNIEIFKGVLRGVILKEADPIRIKGFPFESLFFVTDWNMLLGHASKLPVNQMKNRRNHREKALHEAIPRIRALISRS</sequence>
<gene>
    <name evidence="3" type="ORF">UY11_C0002G0012</name>
</gene>
<accession>A0A0G1TSM4</accession>
<dbReference type="GO" id="GO:0005829">
    <property type="term" value="C:cytosol"/>
    <property type="evidence" value="ECO:0007669"/>
    <property type="project" value="TreeGrafter"/>
</dbReference>
<dbReference type="Proteomes" id="UP000034265">
    <property type="component" value="Unassembled WGS sequence"/>
</dbReference>
<dbReference type="SUPFAM" id="SSF52972">
    <property type="entry name" value="ITPase-like"/>
    <property type="match status" value="1"/>
</dbReference>
<dbReference type="EMBL" id="LCOT01000002">
    <property type="protein sequence ID" value="KKU84857.1"/>
    <property type="molecule type" value="Genomic_DNA"/>
</dbReference>
<protein>
    <submittedName>
        <fullName evidence="3">Non-canonical purine NTP pyrophosphatase</fullName>
    </submittedName>
</protein>
<comment type="caution">
    <text evidence="3">The sequence shown here is derived from an EMBL/GenBank/DDBJ whole genome shotgun (WGS) entry which is preliminary data.</text>
</comment>
<reference evidence="3 4" key="1">
    <citation type="journal article" date="2015" name="Nature">
        <title>rRNA introns, odd ribosomes, and small enigmatic genomes across a large radiation of phyla.</title>
        <authorList>
            <person name="Brown C.T."/>
            <person name="Hug L.A."/>
            <person name="Thomas B.C."/>
            <person name="Sharon I."/>
            <person name="Castelle C.J."/>
            <person name="Singh A."/>
            <person name="Wilkins M.J."/>
            <person name="Williams K.H."/>
            <person name="Banfield J.F."/>
        </authorList>
    </citation>
    <scope>NUCLEOTIDE SEQUENCE [LARGE SCALE GENOMIC DNA]</scope>
</reference>
<dbReference type="Pfam" id="PF01725">
    <property type="entry name" value="Ham1p_like"/>
    <property type="match status" value="1"/>
</dbReference>
<dbReference type="InterPro" id="IPR002637">
    <property type="entry name" value="RdgB/HAM1"/>
</dbReference>
<evidence type="ECO:0000313" key="3">
    <source>
        <dbReference type="EMBL" id="KKU84857.1"/>
    </source>
</evidence>
<dbReference type="PANTHER" id="PTHR11067:SF9">
    <property type="entry name" value="INOSINE TRIPHOSPHATE PYROPHOSPHATASE"/>
    <property type="match status" value="1"/>
</dbReference>
<dbReference type="CDD" id="cd00515">
    <property type="entry name" value="HAM1"/>
    <property type="match status" value="1"/>
</dbReference>
<proteinExistence type="inferred from homology"/>
<keyword evidence="2" id="KW-0378">Hydrolase</keyword>
<dbReference type="GO" id="GO:0047429">
    <property type="term" value="F:nucleoside triphosphate diphosphatase activity"/>
    <property type="evidence" value="ECO:0007669"/>
    <property type="project" value="InterPro"/>
</dbReference>
<evidence type="ECO:0000313" key="4">
    <source>
        <dbReference type="Proteomes" id="UP000034265"/>
    </source>
</evidence>
<dbReference type="GO" id="GO:0009143">
    <property type="term" value="P:nucleoside triphosphate catabolic process"/>
    <property type="evidence" value="ECO:0007669"/>
    <property type="project" value="InterPro"/>
</dbReference>
<organism evidence="3 4">
    <name type="scientific">Candidatus Amesbacteria bacterium GW2011_GWC2_47_8</name>
    <dbReference type="NCBI Taxonomy" id="1618367"/>
    <lineage>
        <taxon>Bacteria</taxon>
        <taxon>Candidatus Amesiibacteriota</taxon>
    </lineage>
</organism>
<comment type="similarity">
    <text evidence="1">Belongs to the HAM1 NTPase family.</text>
</comment>
<dbReference type="InterPro" id="IPR029001">
    <property type="entry name" value="ITPase-like_fam"/>
</dbReference>
<dbReference type="Gene3D" id="3.90.950.10">
    <property type="match status" value="1"/>
</dbReference>
<dbReference type="PATRIC" id="fig|1618367.3.peg.40"/>
<name>A0A0G1TSM4_9BACT</name>
<dbReference type="AlphaFoldDB" id="A0A0G1TSM4"/>